<protein>
    <recommendedName>
        <fullName evidence="12">GDP-L-fucose synthase</fullName>
        <ecNumber evidence="5">1.1.1.271</ecNumber>
    </recommendedName>
    <alternativeName>
        <fullName evidence="10">GDP-4-keto-6-deoxy-D-mannose-3,5-epimerase-4-reductase</fullName>
    </alternativeName>
    <alternativeName>
        <fullName evidence="14">Protein FX</fullName>
    </alternativeName>
    <alternativeName>
        <fullName evidence="13">Red cell NADP(H)-binding protein</fullName>
    </alternativeName>
</protein>
<evidence type="ECO:0000256" key="2">
    <source>
        <dbReference type="ARBA" id="ARBA00004883"/>
    </source>
</evidence>
<dbReference type="EMBL" id="MCFN01000303">
    <property type="protein sequence ID" value="OXB60919.1"/>
    <property type="molecule type" value="Genomic_DNA"/>
</dbReference>
<comment type="subunit">
    <text evidence="4">Homodimer.</text>
</comment>
<dbReference type="Proteomes" id="UP000198323">
    <property type="component" value="Unassembled WGS sequence"/>
</dbReference>
<dbReference type="PANTHER" id="PTHR43238:SF1">
    <property type="entry name" value="GDP-L-FUCOSE SYNTHASE"/>
    <property type="match status" value="1"/>
</dbReference>
<keyword evidence="7" id="KW-0560">Oxidoreductase</keyword>
<dbReference type="STRING" id="9009.A0A226N0Z8"/>
<evidence type="ECO:0000256" key="10">
    <source>
        <dbReference type="ARBA" id="ARBA00032995"/>
    </source>
</evidence>
<comment type="pathway">
    <text evidence="2">Nucleotide-sugar biosynthesis; GDP-L-fucose biosynthesis via de novo pathway; GDP-L-fucose from GDP-alpha-D-mannose: step 2/2.</text>
</comment>
<evidence type="ECO:0000256" key="4">
    <source>
        <dbReference type="ARBA" id="ARBA00011738"/>
    </source>
</evidence>
<accession>A0A226N0Z8</accession>
<evidence type="ECO:0000256" key="9">
    <source>
        <dbReference type="ARBA" id="ARBA00023268"/>
    </source>
</evidence>
<sequence length="230" mass="25841">QHRALVMTEAQGAKPKRILVTGGTGLVGRAIQEVVANGEGRPDEEWVFVSSRDADLTRNIHINDNVLHSAYECGVQKVVSCLSTCIFPDKTTYPIDETMIHNGPPHSSNFGYSYAKRMIDVQNRGYFEQHGCRFTAVIPTNVFGPHDNFNIEDGHVLPGLIHKVYLAKQNGSALTVWGTGKPRRQFIYSLDLARLFVWVLREYEEVEPIILSAVKETCTWFSTNYASARK</sequence>
<dbReference type="AlphaFoldDB" id="A0A226N0Z8"/>
<organism evidence="16 17">
    <name type="scientific">Callipepla squamata</name>
    <name type="common">Scaled quail</name>
    <dbReference type="NCBI Taxonomy" id="9009"/>
    <lineage>
        <taxon>Eukaryota</taxon>
        <taxon>Metazoa</taxon>
        <taxon>Chordata</taxon>
        <taxon>Craniata</taxon>
        <taxon>Vertebrata</taxon>
        <taxon>Euteleostomi</taxon>
        <taxon>Archelosauria</taxon>
        <taxon>Archosauria</taxon>
        <taxon>Dinosauria</taxon>
        <taxon>Saurischia</taxon>
        <taxon>Theropoda</taxon>
        <taxon>Coelurosauria</taxon>
        <taxon>Aves</taxon>
        <taxon>Neognathae</taxon>
        <taxon>Galloanserae</taxon>
        <taxon>Galliformes</taxon>
        <taxon>Odontophoridae</taxon>
        <taxon>Callipepla</taxon>
    </lineage>
</organism>
<keyword evidence="9" id="KW-0511">Multifunctional enzyme</keyword>
<keyword evidence="8" id="KW-0413">Isomerase</keyword>
<name>A0A226N0Z8_CALSU</name>
<dbReference type="GO" id="GO:0050577">
    <property type="term" value="F:GDP-L-fucose synthase activity"/>
    <property type="evidence" value="ECO:0007669"/>
    <property type="project" value="UniProtKB-EC"/>
</dbReference>
<comment type="caution">
    <text evidence="16">The sequence shown here is derived from an EMBL/GenBank/DDBJ whole genome shotgun (WGS) entry which is preliminary data.</text>
</comment>
<feature type="non-terminal residue" evidence="16">
    <location>
        <position position="1"/>
    </location>
</feature>
<proteinExistence type="inferred from homology"/>
<comment type="catalytic activity">
    <reaction evidence="11">
        <text>GDP-beta-L-fucose + NADP(+) = GDP-4-dehydro-alpha-D-rhamnose + NADPH + H(+)</text>
        <dbReference type="Rhea" id="RHEA:18885"/>
        <dbReference type="ChEBI" id="CHEBI:15378"/>
        <dbReference type="ChEBI" id="CHEBI:57273"/>
        <dbReference type="ChEBI" id="CHEBI:57783"/>
        <dbReference type="ChEBI" id="CHEBI:57964"/>
        <dbReference type="ChEBI" id="CHEBI:58349"/>
        <dbReference type="EC" id="1.1.1.271"/>
    </reaction>
</comment>
<keyword evidence="6" id="KW-0521">NADP</keyword>
<dbReference type="Pfam" id="PF01370">
    <property type="entry name" value="Epimerase"/>
    <property type="match status" value="1"/>
</dbReference>
<evidence type="ECO:0000256" key="12">
    <source>
        <dbReference type="ARBA" id="ARBA00074499"/>
    </source>
</evidence>
<dbReference type="InterPro" id="IPR036291">
    <property type="entry name" value="NAD(P)-bd_dom_sf"/>
</dbReference>
<evidence type="ECO:0000256" key="6">
    <source>
        <dbReference type="ARBA" id="ARBA00022857"/>
    </source>
</evidence>
<evidence type="ECO:0000256" key="3">
    <source>
        <dbReference type="ARBA" id="ARBA00005959"/>
    </source>
</evidence>
<evidence type="ECO:0000256" key="14">
    <source>
        <dbReference type="ARBA" id="ARBA00076581"/>
    </source>
</evidence>
<dbReference type="GO" id="GO:0016853">
    <property type="term" value="F:isomerase activity"/>
    <property type="evidence" value="ECO:0007669"/>
    <property type="project" value="UniProtKB-KW"/>
</dbReference>
<evidence type="ECO:0000259" key="15">
    <source>
        <dbReference type="Pfam" id="PF01370"/>
    </source>
</evidence>
<dbReference type="PANTHER" id="PTHR43238">
    <property type="entry name" value="GDP-L-FUCOSE SYNTHASE"/>
    <property type="match status" value="1"/>
</dbReference>
<dbReference type="InterPro" id="IPR001509">
    <property type="entry name" value="Epimerase_deHydtase"/>
</dbReference>
<dbReference type="SUPFAM" id="SSF51735">
    <property type="entry name" value="NAD(P)-binding Rossmann-fold domains"/>
    <property type="match status" value="1"/>
</dbReference>
<keyword evidence="17" id="KW-1185">Reference proteome</keyword>
<dbReference type="Gene3D" id="3.90.25.10">
    <property type="entry name" value="UDP-galactose 4-epimerase, domain 1"/>
    <property type="match status" value="1"/>
</dbReference>
<comment type="similarity">
    <text evidence="3">Belongs to the NAD(P)-dependent epimerase/dehydratase family. Fucose synthase subfamily.</text>
</comment>
<dbReference type="OrthoDB" id="202470at2759"/>
<evidence type="ECO:0000256" key="7">
    <source>
        <dbReference type="ARBA" id="ARBA00023002"/>
    </source>
</evidence>
<evidence type="ECO:0000256" key="8">
    <source>
        <dbReference type="ARBA" id="ARBA00023235"/>
    </source>
</evidence>
<evidence type="ECO:0000313" key="16">
    <source>
        <dbReference type="EMBL" id="OXB60919.1"/>
    </source>
</evidence>
<evidence type="ECO:0000256" key="5">
    <source>
        <dbReference type="ARBA" id="ARBA00012371"/>
    </source>
</evidence>
<dbReference type="FunFam" id="3.90.25.10:FF:000043">
    <property type="entry name" value="Tissue-specific transplantation antigen P35B"/>
    <property type="match status" value="1"/>
</dbReference>
<gene>
    <name evidence="16" type="ORF">ASZ78_001497</name>
</gene>
<evidence type="ECO:0000313" key="17">
    <source>
        <dbReference type="Proteomes" id="UP000198323"/>
    </source>
</evidence>
<evidence type="ECO:0000256" key="11">
    <source>
        <dbReference type="ARBA" id="ARBA00051935"/>
    </source>
</evidence>
<comment type="function">
    <text evidence="1">Catalyzes the two-step NADP-dependent conversion of GDP-4-dehydro-6-deoxy-D-mannose to GDP-fucose, involving an epimerase and a reductase reaction.</text>
</comment>
<dbReference type="Gene3D" id="3.40.50.720">
    <property type="entry name" value="NAD(P)-binding Rossmann-like Domain"/>
    <property type="match status" value="2"/>
</dbReference>
<feature type="domain" description="NAD-dependent epimerase/dehydratase" evidence="15">
    <location>
        <begin position="53"/>
        <end position="207"/>
    </location>
</feature>
<dbReference type="EC" id="1.1.1.271" evidence="5"/>
<evidence type="ECO:0000256" key="13">
    <source>
        <dbReference type="ARBA" id="ARBA00075885"/>
    </source>
</evidence>
<evidence type="ECO:0000256" key="1">
    <source>
        <dbReference type="ARBA" id="ARBA00002870"/>
    </source>
</evidence>
<reference evidence="16 17" key="1">
    <citation type="submission" date="2016-07" db="EMBL/GenBank/DDBJ databases">
        <title>Disparate Historic Effective Population Sizes Predicted by Modern Levels of Genome Diversity for the Scaled Quail (Callipepla squamata) and the Northern Bobwhite (Colinus virginianus): Inferences from First and Second Generation Draft Genome Assemblies for Sympatric New World Quail.</title>
        <authorList>
            <person name="Oldeschulte D.L."/>
            <person name="Halley Y.A."/>
            <person name="Bhattarai E.K."/>
            <person name="Brashear W.A."/>
            <person name="Hill J."/>
            <person name="Metz R.P."/>
            <person name="Johnson C.D."/>
            <person name="Rollins D."/>
            <person name="Peterson M.J."/>
            <person name="Bickhart D.M."/>
            <person name="Decker J.E."/>
            <person name="Seabury C.M."/>
        </authorList>
    </citation>
    <scope>NUCLEOTIDE SEQUENCE [LARGE SCALE GENOMIC DNA]</scope>
    <source>
        <strain evidence="16 17">Texas</strain>
        <tissue evidence="16">Leg muscle</tissue>
    </source>
</reference>